<evidence type="ECO:0000313" key="11">
    <source>
        <dbReference type="Proteomes" id="UP000256542"/>
    </source>
</evidence>
<dbReference type="GO" id="GO:0008615">
    <property type="term" value="P:pyridoxine biosynthetic process"/>
    <property type="evidence" value="ECO:0007669"/>
    <property type="project" value="UniProtKB-UniRule"/>
</dbReference>
<evidence type="ECO:0000256" key="1">
    <source>
        <dbReference type="ARBA" id="ARBA00007301"/>
    </source>
</evidence>
<dbReference type="PROSITE" id="PS01064">
    <property type="entry name" value="PYRIDOX_OXIDASE"/>
    <property type="match status" value="1"/>
</dbReference>
<dbReference type="AlphaFoldDB" id="A0A3E0DQ61"/>
<accession>A0A3E0DQ61</accession>
<dbReference type="Pfam" id="PF01243">
    <property type="entry name" value="PNPOx_N"/>
    <property type="match status" value="1"/>
</dbReference>
<feature type="binding site" evidence="6">
    <location>
        <begin position="9"/>
        <end position="12"/>
    </location>
    <ligand>
        <name>substrate</name>
    </ligand>
</feature>
<comment type="subunit">
    <text evidence="5">Homodimer.</text>
</comment>
<dbReference type="EC" id="1.4.3.5" evidence="5"/>
<keyword evidence="4 5" id="KW-0560">Oxidoreductase</keyword>
<evidence type="ECO:0000256" key="2">
    <source>
        <dbReference type="ARBA" id="ARBA00022630"/>
    </source>
</evidence>
<evidence type="ECO:0000259" key="9">
    <source>
        <dbReference type="Pfam" id="PF10590"/>
    </source>
</evidence>
<dbReference type="EMBL" id="QUNG01000004">
    <property type="protein sequence ID" value="REG84325.1"/>
    <property type="molecule type" value="Genomic_DNA"/>
</dbReference>
<protein>
    <recommendedName>
        <fullName evidence="5">Pyridoxine/pyridoxamine 5'-phosphate oxidase</fullName>
        <ecNumber evidence="5">1.4.3.5</ecNumber>
    </recommendedName>
    <alternativeName>
        <fullName evidence="5">PNP/PMP oxidase</fullName>
        <shortName evidence="5">PNPOx</shortName>
    </alternativeName>
    <alternativeName>
        <fullName evidence="5">Pyridoxal 5'-phosphate synthase</fullName>
    </alternativeName>
</protein>
<feature type="binding site" evidence="5 6">
    <location>
        <position position="124"/>
    </location>
    <ligand>
        <name>substrate</name>
    </ligand>
</feature>
<reference evidence="10 11" key="1">
    <citation type="submission" date="2018-08" db="EMBL/GenBank/DDBJ databases">
        <title>Genomic Encyclopedia of Type Strains, Phase III (KMG-III): the genomes of soil and plant-associated and newly described type strains.</title>
        <authorList>
            <person name="Whitman W."/>
        </authorList>
    </citation>
    <scope>NUCLEOTIDE SEQUENCE [LARGE SCALE GENOMIC DNA]</scope>
    <source>
        <strain evidence="10 11">CECT 7375</strain>
    </source>
</reference>
<comment type="pathway">
    <text evidence="5">Cofactor metabolism; pyridoxal 5'-phosphate salvage; pyridoxal 5'-phosphate from pyridoxamine 5'-phosphate: step 1/1.</text>
</comment>
<organism evidence="10 11">
    <name type="scientific">Marinomonas pollencensis</name>
    <dbReference type="NCBI Taxonomy" id="491954"/>
    <lineage>
        <taxon>Bacteria</taxon>
        <taxon>Pseudomonadati</taxon>
        <taxon>Pseudomonadota</taxon>
        <taxon>Gammaproteobacteria</taxon>
        <taxon>Oceanospirillales</taxon>
        <taxon>Oceanospirillaceae</taxon>
        <taxon>Marinomonas</taxon>
    </lineage>
</organism>
<feature type="binding site" evidence="5 7">
    <location>
        <position position="106"/>
    </location>
    <ligand>
        <name>FMN</name>
        <dbReference type="ChEBI" id="CHEBI:58210"/>
    </ligand>
</feature>
<dbReference type="UniPathway" id="UPA01068">
    <property type="reaction ID" value="UER00304"/>
</dbReference>
<dbReference type="InterPro" id="IPR000659">
    <property type="entry name" value="Pyridox_Oxase"/>
</dbReference>
<comment type="catalytic activity">
    <reaction evidence="5">
        <text>pyridoxine 5'-phosphate + O2 = pyridoxal 5'-phosphate + H2O2</text>
        <dbReference type="Rhea" id="RHEA:15149"/>
        <dbReference type="ChEBI" id="CHEBI:15379"/>
        <dbReference type="ChEBI" id="CHEBI:16240"/>
        <dbReference type="ChEBI" id="CHEBI:58589"/>
        <dbReference type="ChEBI" id="CHEBI:597326"/>
        <dbReference type="EC" id="1.4.3.5"/>
    </reaction>
</comment>
<comment type="cofactor">
    <cofactor evidence="5 7">
        <name>FMN</name>
        <dbReference type="ChEBI" id="CHEBI:58210"/>
    </cofactor>
    <text evidence="5 7">Binds 1 FMN per subunit.</text>
</comment>
<comment type="pathway">
    <text evidence="5">Cofactor metabolism; pyridoxal 5'-phosphate salvage; pyridoxal 5'-phosphate from pyridoxine 5'-phosphate: step 1/1.</text>
</comment>
<gene>
    <name evidence="5" type="primary">pdxH</name>
    <name evidence="10" type="ORF">DFP81_104204</name>
</gene>
<dbReference type="NCBIfam" id="NF004231">
    <property type="entry name" value="PRK05679.1"/>
    <property type="match status" value="1"/>
</dbReference>
<feature type="domain" description="Pyridoxine 5'-phosphate oxidase dimerisation C-terminal" evidence="9">
    <location>
        <begin position="173"/>
        <end position="213"/>
    </location>
</feature>
<dbReference type="NCBIfam" id="TIGR00558">
    <property type="entry name" value="pdxH"/>
    <property type="match status" value="1"/>
</dbReference>
<dbReference type="RefSeq" id="WP_115897223.1">
    <property type="nucleotide sequence ID" value="NZ_QUNG01000004.1"/>
</dbReference>
<keyword evidence="11" id="KW-1185">Reference proteome</keyword>
<feature type="binding site" evidence="5 7">
    <location>
        <position position="196"/>
    </location>
    <ligand>
        <name>FMN</name>
        <dbReference type="ChEBI" id="CHEBI:58210"/>
    </ligand>
</feature>
<name>A0A3E0DQ61_9GAMM</name>
<dbReference type="PIRSF" id="PIRSF000190">
    <property type="entry name" value="Pyd_amn-ph_oxd"/>
    <property type="match status" value="1"/>
</dbReference>
<proteinExistence type="inferred from homology"/>
<evidence type="ECO:0000256" key="3">
    <source>
        <dbReference type="ARBA" id="ARBA00022643"/>
    </source>
</evidence>
<feature type="domain" description="Pyridoxamine 5'-phosphate oxidase N-terminal" evidence="8">
    <location>
        <begin position="37"/>
        <end position="156"/>
    </location>
</feature>
<dbReference type="GO" id="GO:0004733">
    <property type="term" value="F:pyridoxamine phosphate oxidase activity"/>
    <property type="evidence" value="ECO:0007669"/>
    <property type="project" value="UniProtKB-UniRule"/>
</dbReference>
<comment type="caution">
    <text evidence="5">Lacks conserved residue(s) required for the propagation of feature annotation.</text>
</comment>
<feature type="binding site" evidence="5 7">
    <location>
        <position position="84"/>
    </location>
    <ligand>
        <name>FMN</name>
        <dbReference type="ChEBI" id="CHEBI:58210"/>
    </ligand>
</feature>
<comment type="caution">
    <text evidence="10">The sequence shown here is derived from an EMBL/GenBank/DDBJ whole genome shotgun (WGS) entry which is preliminary data.</text>
</comment>
<dbReference type="InterPro" id="IPR012349">
    <property type="entry name" value="Split_barrel_FMN-bd"/>
</dbReference>
<dbReference type="Gene3D" id="2.30.110.10">
    <property type="entry name" value="Electron Transport, Fmn-binding Protein, Chain A"/>
    <property type="match status" value="1"/>
</dbReference>
<feature type="binding site" evidence="5 7">
    <location>
        <position position="186"/>
    </location>
    <ligand>
        <name>FMN</name>
        <dbReference type="ChEBI" id="CHEBI:58210"/>
    </ligand>
</feature>
<comment type="function">
    <text evidence="5">Catalyzes the oxidation of either pyridoxine 5'-phosphate (PNP) or pyridoxamine 5'-phosphate (PMP) into pyridoxal 5'-phosphate (PLP).</text>
</comment>
<feature type="binding site" evidence="5 6">
    <location>
        <position position="128"/>
    </location>
    <ligand>
        <name>substrate</name>
    </ligand>
</feature>
<dbReference type="InterPro" id="IPR019740">
    <property type="entry name" value="Pyridox_Oxase_CS"/>
</dbReference>
<keyword evidence="5" id="KW-0664">Pyridoxine biosynthesis</keyword>
<evidence type="ECO:0000256" key="4">
    <source>
        <dbReference type="ARBA" id="ARBA00023002"/>
    </source>
</evidence>
<feature type="binding site" evidence="5 7">
    <location>
        <begin position="77"/>
        <end position="78"/>
    </location>
    <ligand>
        <name>FMN</name>
        <dbReference type="ChEBI" id="CHEBI:58210"/>
    </ligand>
</feature>
<sequence length="213" mass="24587">MNRDLHAIRRDYQFEDLLEDSVGDNPSAFFDQWLAFAIDEGVDDPTAMMISTVDAQGQPHTRVVLLKEHNESGFTFYTNYDSAKGQQLAHNNKACLTFFWPTLSRQVRIEGEVEKVPREVSETYFSSRPRGSQLAARTSKQSAVIRNRDELQKAFKAEENAFADQKVSCPDNWGGYTLKPTFIEFWQGRPSRLHDRLCFTKKDDQWTLERKAP</sequence>
<feature type="binding site" evidence="5 6">
    <location>
        <position position="67"/>
    </location>
    <ligand>
        <name>substrate</name>
    </ligand>
</feature>
<evidence type="ECO:0000256" key="7">
    <source>
        <dbReference type="PIRSR" id="PIRSR000190-2"/>
    </source>
</evidence>
<feature type="binding site" evidence="5 7">
    <location>
        <begin position="141"/>
        <end position="142"/>
    </location>
    <ligand>
        <name>FMN</name>
        <dbReference type="ChEBI" id="CHEBI:58210"/>
    </ligand>
</feature>
<keyword evidence="3 5" id="KW-0288">FMN</keyword>
<evidence type="ECO:0000256" key="5">
    <source>
        <dbReference type="HAMAP-Rule" id="MF_01629"/>
    </source>
</evidence>
<feature type="binding site" evidence="5 7">
    <location>
        <begin position="62"/>
        <end position="67"/>
    </location>
    <ligand>
        <name>FMN</name>
        <dbReference type="ChEBI" id="CHEBI:58210"/>
    </ligand>
</feature>
<dbReference type="InterPro" id="IPR011576">
    <property type="entry name" value="Pyridox_Oxase_N"/>
</dbReference>
<evidence type="ECO:0000313" key="10">
    <source>
        <dbReference type="EMBL" id="REG84325.1"/>
    </source>
</evidence>
<keyword evidence="2 5" id="KW-0285">Flavoprotein</keyword>
<dbReference type="InterPro" id="IPR019576">
    <property type="entry name" value="Pyridoxamine_oxidase_dimer_C"/>
</dbReference>
<evidence type="ECO:0000259" key="8">
    <source>
        <dbReference type="Pfam" id="PF01243"/>
    </source>
</evidence>
<dbReference type="HAMAP" id="MF_01629">
    <property type="entry name" value="PdxH"/>
    <property type="match status" value="1"/>
</dbReference>
<dbReference type="PANTHER" id="PTHR10851">
    <property type="entry name" value="PYRIDOXINE-5-PHOSPHATE OXIDASE"/>
    <property type="match status" value="1"/>
</dbReference>
<dbReference type="PANTHER" id="PTHR10851:SF0">
    <property type="entry name" value="PYRIDOXINE-5'-PHOSPHATE OXIDASE"/>
    <property type="match status" value="1"/>
</dbReference>
<dbReference type="Proteomes" id="UP000256542">
    <property type="component" value="Unassembled WGS sequence"/>
</dbReference>
<evidence type="ECO:0000256" key="6">
    <source>
        <dbReference type="PIRSR" id="PIRSR000190-1"/>
    </source>
</evidence>
<comment type="catalytic activity">
    <reaction evidence="5">
        <text>pyridoxamine 5'-phosphate + O2 + H2O = pyridoxal 5'-phosphate + H2O2 + NH4(+)</text>
        <dbReference type="Rhea" id="RHEA:15817"/>
        <dbReference type="ChEBI" id="CHEBI:15377"/>
        <dbReference type="ChEBI" id="CHEBI:15379"/>
        <dbReference type="ChEBI" id="CHEBI:16240"/>
        <dbReference type="ChEBI" id="CHEBI:28938"/>
        <dbReference type="ChEBI" id="CHEBI:58451"/>
        <dbReference type="ChEBI" id="CHEBI:597326"/>
        <dbReference type="EC" id="1.4.3.5"/>
    </reaction>
</comment>
<dbReference type="SUPFAM" id="SSF50475">
    <property type="entry name" value="FMN-binding split barrel"/>
    <property type="match status" value="1"/>
</dbReference>
<feature type="binding site" evidence="5 6">
    <location>
        <position position="132"/>
    </location>
    <ligand>
        <name>substrate</name>
    </ligand>
</feature>
<dbReference type="GO" id="GO:0010181">
    <property type="term" value="F:FMN binding"/>
    <property type="evidence" value="ECO:0007669"/>
    <property type="project" value="UniProtKB-UniRule"/>
</dbReference>
<dbReference type="Pfam" id="PF10590">
    <property type="entry name" value="PNP_phzG_C"/>
    <property type="match status" value="1"/>
</dbReference>
<comment type="similarity">
    <text evidence="1 5">Belongs to the pyridoxamine 5'-phosphate oxidase family.</text>
</comment>
<feature type="binding site" evidence="5 6">
    <location>
        <begin position="192"/>
        <end position="194"/>
    </location>
    <ligand>
        <name>substrate</name>
    </ligand>
</feature>
<dbReference type="OrthoDB" id="9780392at2"/>